<sequence>MDIVLFAHSFLESYLKSNMAPPLNRSANKRTEWNSPDPGWIKVNVDALLFSEKKCTGMGTLARDHTGSCIAWCTDKIDQRLSPEEAEAATAVKACQLCRTQLD</sequence>
<proteinExistence type="predicted"/>
<comment type="caution">
    <text evidence="1">The sequence shown here is derived from an EMBL/GenBank/DDBJ whole genome shotgun (WGS) entry which is preliminary data.</text>
</comment>
<dbReference type="EMBL" id="NKXS01005204">
    <property type="protein sequence ID" value="PIN04309.1"/>
    <property type="molecule type" value="Genomic_DNA"/>
</dbReference>
<organism evidence="1 2">
    <name type="scientific">Handroanthus impetiginosus</name>
    <dbReference type="NCBI Taxonomy" id="429701"/>
    <lineage>
        <taxon>Eukaryota</taxon>
        <taxon>Viridiplantae</taxon>
        <taxon>Streptophyta</taxon>
        <taxon>Embryophyta</taxon>
        <taxon>Tracheophyta</taxon>
        <taxon>Spermatophyta</taxon>
        <taxon>Magnoliopsida</taxon>
        <taxon>eudicotyledons</taxon>
        <taxon>Gunneridae</taxon>
        <taxon>Pentapetalae</taxon>
        <taxon>asterids</taxon>
        <taxon>lamiids</taxon>
        <taxon>Lamiales</taxon>
        <taxon>Bignoniaceae</taxon>
        <taxon>Crescentiina</taxon>
        <taxon>Tabebuia alliance</taxon>
        <taxon>Handroanthus</taxon>
    </lineage>
</organism>
<reference evidence="2" key="1">
    <citation type="journal article" date="2018" name="Gigascience">
        <title>Genome assembly of the Pink Ipe (Handroanthus impetiginosus, Bignoniaceae), a highly valued, ecologically keystone Neotropical timber forest tree.</title>
        <authorList>
            <person name="Silva-Junior O.B."/>
            <person name="Grattapaglia D."/>
            <person name="Novaes E."/>
            <person name="Collevatti R.G."/>
        </authorList>
    </citation>
    <scope>NUCLEOTIDE SEQUENCE [LARGE SCALE GENOMIC DNA]</scope>
    <source>
        <strain evidence="2">cv. UFG-1</strain>
    </source>
</reference>
<evidence type="ECO:0000313" key="1">
    <source>
        <dbReference type="EMBL" id="PIN04309.1"/>
    </source>
</evidence>
<keyword evidence="2" id="KW-1185">Reference proteome</keyword>
<name>A0A2G9GGA3_9LAMI</name>
<gene>
    <name evidence="1" type="ORF">CDL12_23156</name>
</gene>
<dbReference type="PANTHER" id="PTHR47074">
    <property type="entry name" value="BNAC02G40300D PROTEIN"/>
    <property type="match status" value="1"/>
</dbReference>
<accession>A0A2G9GGA3</accession>
<dbReference type="OrthoDB" id="914111at2759"/>
<dbReference type="AlphaFoldDB" id="A0A2G9GGA3"/>
<dbReference type="InterPro" id="IPR052929">
    <property type="entry name" value="RNase_H-like_EbsB-rel"/>
</dbReference>
<dbReference type="STRING" id="429701.A0A2G9GGA3"/>
<evidence type="ECO:0000313" key="2">
    <source>
        <dbReference type="Proteomes" id="UP000231279"/>
    </source>
</evidence>
<dbReference type="PANTHER" id="PTHR47074:SF48">
    <property type="entry name" value="POLYNUCLEOTIDYL TRANSFERASE, RIBONUCLEASE H-LIKE SUPERFAMILY PROTEIN"/>
    <property type="match status" value="1"/>
</dbReference>
<protein>
    <recommendedName>
        <fullName evidence="3">RNase H type-1 domain-containing protein</fullName>
    </recommendedName>
</protein>
<dbReference type="Proteomes" id="UP000231279">
    <property type="component" value="Unassembled WGS sequence"/>
</dbReference>
<evidence type="ECO:0008006" key="3">
    <source>
        <dbReference type="Google" id="ProtNLM"/>
    </source>
</evidence>